<evidence type="ECO:0000259" key="11">
    <source>
        <dbReference type="PROSITE" id="PS50002"/>
    </source>
</evidence>
<evidence type="ECO:0000256" key="3">
    <source>
        <dbReference type="ARBA" id="ARBA00022692"/>
    </source>
</evidence>
<dbReference type="PANTHER" id="PTHR21212">
    <property type="entry name" value="BERNARDINELLI-SEIP CONGENITAL LIPODYSTROPHY 2 HOMOLOG BSCL2 PROTEIN"/>
    <property type="match status" value="1"/>
</dbReference>
<evidence type="ECO:0000256" key="4">
    <source>
        <dbReference type="ARBA" id="ARBA00022824"/>
    </source>
</evidence>
<sequence length="514" mass="55743">MSGTSSPAPYLEKMRPGSSHVANDMAVQLAPLGDENYGSVRGRGGNRPGTSSSNRAMGLYEGGGPPGQGESRQRSKSVADPSRQYTRDGRPILHFARALYMYQAAIPEELGFSKGDLLAVLRHQDDGWWEAEEVLSKTSRAATSKTAQRTFVNVSLLVGTSLFLLPFAAIASILFFLNYLPDQVVATPVHLQYGSGINPFGSAIIPTSALRTQQEYDVTVTLSMPRSPANTHRGNFMIALYLLDAGALSTGNDNVQPHIPPEPYSHFDGKSVLFSSRRPALVPYQDPLVSLASRILFLAYYVLFMESQTCVLTVPMAERVELAKGSSLPASAYLEIQGGQSIETYYASITLTAQLQGLRWLMYHYRLATLATAVLLFWTSEVIFMAVAWLAWSGLSASGSGSGSRIRAVRPAGQTTSMSPGRVKKEDGSGVDELSDAPRTFPTYGNQAPLRYEPEIKEEAQTGPRMEDLAPLGGEADDEEEDDGRGSYRADSGIGTSYSDGGSSSVRRRSSQYR</sequence>
<dbReference type="OrthoDB" id="3990054at2759"/>
<dbReference type="PROSITE" id="PS50002">
    <property type="entry name" value="SH3"/>
    <property type="match status" value="1"/>
</dbReference>
<dbReference type="InterPro" id="IPR009617">
    <property type="entry name" value="Seipin"/>
</dbReference>
<dbReference type="InterPro" id="IPR001452">
    <property type="entry name" value="SH3_domain"/>
</dbReference>
<dbReference type="Pfam" id="PF06775">
    <property type="entry name" value="Seipin"/>
    <property type="match status" value="1"/>
</dbReference>
<evidence type="ECO:0000256" key="5">
    <source>
        <dbReference type="ARBA" id="ARBA00022989"/>
    </source>
</evidence>
<feature type="region of interest" description="Disordered" evidence="9">
    <location>
        <begin position="1"/>
        <end position="86"/>
    </location>
</feature>
<gene>
    <name evidence="12" type="primary">Cdc15</name>
    <name evidence="12" type="ORF">CSHISOI_02727</name>
</gene>
<evidence type="ECO:0000313" key="13">
    <source>
        <dbReference type="Proteomes" id="UP000326340"/>
    </source>
</evidence>
<evidence type="ECO:0000256" key="8">
    <source>
        <dbReference type="PROSITE-ProRule" id="PRU00192"/>
    </source>
</evidence>
<dbReference type="GO" id="GO:0140042">
    <property type="term" value="P:lipid droplet formation"/>
    <property type="evidence" value="ECO:0007669"/>
    <property type="project" value="UniProtKB-ARBA"/>
</dbReference>
<keyword evidence="2 8" id="KW-0728">SH3 domain</keyword>
<evidence type="ECO:0000313" key="12">
    <source>
        <dbReference type="EMBL" id="TQN72780.1"/>
    </source>
</evidence>
<keyword evidence="3 10" id="KW-0812">Transmembrane</keyword>
<dbReference type="CDD" id="cd23995">
    <property type="entry name" value="Seipin_BSCL2_like"/>
    <property type="match status" value="1"/>
</dbReference>
<dbReference type="CDD" id="cd00174">
    <property type="entry name" value="SH3"/>
    <property type="match status" value="1"/>
</dbReference>
<dbReference type="GO" id="GO:0006629">
    <property type="term" value="P:lipid metabolic process"/>
    <property type="evidence" value="ECO:0007669"/>
    <property type="project" value="UniProtKB-KW"/>
</dbReference>
<proteinExistence type="predicted"/>
<keyword evidence="12" id="KW-0131">Cell cycle</keyword>
<evidence type="ECO:0000256" key="1">
    <source>
        <dbReference type="ARBA" id="ARBA00004477"/>
    </source>
</evidence>
<keyword evidence="4" id="KW-0256">Endoplasmic reticulum</keyword>
<dbReference type="EMBL" id="PUHP01000144">
    <property type="protein sequence ID" value="TQN72780.1"/>
    <property type="molecule type" value="Genomic_DNA"/>
</dbReference>
<accession>A0A5Q4C0A1</accession>
<comment type="caution">
    <text evidence="12">The sequence shown here is derived from an EMBL/GenBank/DDBJ whole genome shotgun (WGS) entry which is preliminary data.</text>
</comment>
<evidence type="ECO:0000256" key="10">
    <source>
        <dbReference type="SAM" id="Phobius"/>
    </source>
</evidence>
<evidence type="ECO:0000256" key="9">
    <source>
        <dbReference type="SAM" id="MobiDB-lite"/>
    </source>
</evidence>
<feature type="compositionally biased region" description="Basic and acidic residues" evidence="9">
    <location>
        <begin position="452"/>
        <end position="468"/>
    </location>
</feature>
<dbReference type="PANTHER" id="PTHR21212:SF0">
    <property type="entry name" value="SEIPIN"/>
    <property type="match status" value="1"/>
</dbReference>
<feature type="region of interest" description="Disordered" evidence="9">
    <location>
        <begin position="397"/>
        <end position="514"/>
    </location>
</feature>
<dbReference type="GO" id="GO:0051301">
    <property type="term" value="P:cell division"/>
    <property type="evidence" value="ECO:0007669"/>
    <property type="project" value="UniProtKB-KW"/>
</dbReference>
<feature type="transmembrane region" description="Helical" evidence="10">
    <location>
        <begin position="154"/>
        <end position="177"/>
    </location>
</feature>
<feature type="domain" description="SH3" evidence="11">
    <location>
        <begin position="91"/>
        <end position="162"/>
    </location>
</feature>
<dbReference type="Gene3D" id="2.30.30.40">
    <property type="entry name" value="SH3 Domains"/>
    <property type="match status" value="1"/>
</dbReference>
<dbReference type="SUPFAM" id="SSF50044">
    <property type="entry name" value="SH3-domain"/>
    <property type="match status" value="1"/>
</dbReference>
<organism evidence="12 13">
    <name type="scientific">Colletotrichum shisoi</name>
    <dbReference type="NCBI Taxonomy" id="2078593"/>
    <lineage>
        <taxon>Eukaryota</taxon>
        <taxon>Fungi</taxon>
        <taxon>Dikarya</taxon>
        <taxon>Ascomycota</taxon>
        <taxon>Pezizomycotina</taxon>
        <taxon>Sordariomycetes</taxon>
        <taxon>Hypocreomycetidae</taxon>
        <taxon>Glomerellales</taxon>
        <taxon>Glomerellaceae</taxon>
        <taxon>Colletotrichum</taxon>
        <taxon>Colletotrichum destructivum species complex</taxon>
    </lineage>
</organism>
<keyword evidence="7 10" id="KW-0472">Membrane</keyword>
<dbReference type="Proteomes" id="UP000326340">
    <property type="component" value="Unassembled WGS sequence"/>
</dbReference>
<dbReference type="GO" id="GO:0005789">
    <property type="term" value="C:endoplasmic reticulum membrane"/>
    <property type="evidence" value="ECO:0007669"/>
    <property type="project" value="UniProtKB-SubCell"/>
</dbReference>
<keyword evidence="6" id="KW-0443">Lipid metabolism</keyword>
<comment type="subcellular location">
    <subcellularLocation>
        <location evidence="1">Endoplasmic reticulum membrane</location>
        <topology evidence="1">Multi-pass membrane protein</topology>
    </subcellularLocation>
</comment>
<dbReference type="AlphaFoldDB" id="A0A5Q4C0A1"/>
<evidence type="ECO:0000256" key="2">
    <source>
        <dbReference type="ARBA" id="ARBA00022443"/>
    </source>
</evidence>
<evidence type="ECO:0000256" key="6">
    <source>
        <dbReference type="ARBA" id="ARBA00023098"/>
    </source>
</evidence>
<evidence type="ECO:0000256" key="7">
    <source>
        <dbReference type="ARBA" id="ARBA00023136"/>
    </source>
</evidence>
<protein>
    <submittedName>
        <fullName evidence="12">Cell division control protein 15</fullName>
    </submittedName>
</protein>
<feature type="transmembrane region" description="Helical" evidence="10">
    <location>
        <begin position="367"/>
        <end position="392"/>
    </location>
</feature>
<keyword evidence="13" id="KW-1185">Reference proteome</keyword>
<keyword evidence="5 10" id="KW-1133">Transmembrane helix</keyword>
<feature type="compositionally biased region" description="Low complexity" evidence="9">
    <location>
        <begin position="492"/>
        <end position="505"/>
    </location>
</feature>
<keyword evidence="12" id="KW-0132">Cell division</keyword>
<name>A0A5Q4C0A1_9PEZI</name>
<reference evidence="12 13" key="1">
    <citation type="journal article" date="2019" name="Sci. Rep.">
        <title>Colletotrichum shisoi sp. nov., an anthracnose pathogen of Perilla frutescens in Japan: molecular phylogenetic, morphological and genomic evidence.</title>
        <authorList>
            <person name="Gan P."/>
            <person name="Tsushima A."/>
            <person name="Hiroyama R."/>
            <person name="Narusaka M."/>
            <person name="Takano Y."/>
            <person name="Narusaka Y."/>
            <person name="Kawaradani M."/>
            <person name="Damm U."/>
            <person name="Shirasu K."/>
        </authorList>
    </citation>
    <scope>NUCLEOTIDE SEQUENCE [LARGE SCALE GENOMIC DNA]</scope>
    <source>
        <strain evidence="12 13">PG-2018a</strain>
    </source>
</reference>
<dbReference type="SMART" id="SM00326">
    <property type="entry name" value="SH3"/>
    <property type="match status" value="1"/>
</dbReference>
<dbReference type="InterPro" id="IPR036028">
    <property type="entry name" value="SH3-like_dom_sf"/>
</dbReference>
<dbReference type="Pfam" id="PF00018">
    <property type="entry name" value="SH3_1"/>
    <property type="match status" value="1"/>
</dbReference>